<evidence type="ECO:0008006" key="6">
    <source>
        <dbReference type="Google" id="ProtNLM"/>
    </source>
</evidence>
<dbReference type="NCBIfam" id="NF033745">
    <property type="entry name" value="class_C_sortase"/>
    <property type="match status" value="1"/>
</dbReference>
<keyword evidence="3" id="KW-0472">Membrane</keyword>
<feature type="transmembrane region" description="Helical" evidence="3">
    <location>
        <begin position="307"/>
        <end position="328"/>
    </location>
</feature>
<dbReference type="SUPFAM" id="SSF63817">
    <property type="entry name" value="Sortase"/>
    <property type="match status" value="1"/>
</dbReference>
<accession>A0ABN6SD84</accession>
<dbReference type="InterPro" id="IPR042002">
    <property type="entry name" value="Sortase_C"/>
</dbReference>
<protein>
    <recommendedName>
        <fullName evidence="6">Sortase</fullName>
    </recommendedName>
</protein>
<keyword evidence="1" id="KW-0378">Hydrolase</keyword>
<dbReference type="Proteomes" id="UP001321766">
    <property type="component" value="Chromosome"/>
</dbReference>
<organism evidence="4 5">
    <name type="scientific">Bombiscardovia nodaiensis</name>
    <dbReference type="NCBI Taxonomy" id="2932181"/>
    <lineage>
        <taxon>Bacteria</taxon>
        <taxon>Bacillati</taxon>
        <taxon>Actinomycetota</taxon>
        <taxon>Actinomycetes</taxon>
        <taxon>Bifidobacteriales</taxon>
        <taxon>Bifidobacteriaceae</taxon>
        <taxon>Bombiscardovia</taxon>
    </lineage>
</organism>
<keyword evidence="5" id="KW-1185">Reference proteome</keyword>
<dbReference type="Gene3D" id="2.40.260.10">
    <property type="entry name" value="Sortase"/>
    <property type="match status" value="1"/>
</dbReference>
<dbReference type="NCBIfam" id="TIGR01076">
    <property type="entry name" value="sortase_fam"/>
    <property type="match status" value="1"/>
</dbReference>
<evidence type="ECO:0000313" key="5">
    <source>
        <dbReference type="Proteomes" id="UP001321766"/>
    </source>
</evidence>
<feature type="region of interest" description="Disordered" evidence="2">
    <location>
        <begin position="1"/>
        <end position="32"/>
    </location>
</feature>
<evidence type="ECO:0000256" key="1">
    <source>
        <dbReference type="ARBA" id="ARBA00022801"/>
    </source>
</evidence>
<dbReference type="InterPro" id="IPR005754">
    <property type="entry name" value="Sortase"/>
</dbReference>
<sequence length="354" mass="38717">MPKQVGRGNPSPVGREPASDQAVGAVGQGSPSERFPSFEVVLAGGSQSAESRQSDRIDFLLKCSILLCFALSLAVVAWIPVVQYVHQEQETRALNEAEAQIANWPRERLSREFAAAQAYNQELAASKQAELGESVDPFLPGEQASSSRSDQRYRSLLNMGEGIMGSVEIPKVSIRLPVYHGTRDDVLVKGVGHLYGTSLPVGGPSTNAVVSGHRGLVGSLLFTRLDELETGDLVYMHTLGRTLAYRVQSVEVINPDDTHLYRIVPGSDLLTLMTCTPYGVNTRRLVIRAERDRGAEKSTYLVMQQDALLQALRVGLLVALLGGLLLLLRPRQIYPCHDSGLRTDADGLRRPHRR</sequence>
<reference evidence="4 5" key="1">
    <citation type="journal article" date="2023" name="Microbiol. Spectr.">
        <title>Symbiosis of Carpenter Bees with Uncharacterized Lactic Acid Bacteria Showing NAD Auxotrophy.</title>
        <authorList>
            <person name="Kawasaki S."/>
            <person name="Ozawa K."/>
            <person name="Mori T."/>
            <person name="Yamamoto A."/>
            <person name="Ito M."/>
            <person name="Ohkuma M."/>
            <person name="Sakamoto M."/>
            <person name="Matsutani M."/>
        </authorList>
    </citation>
    <scope>NUCLEOTIDE SEQUENCE [LARGE SCALE GENOMIC DNA]</scope>
    <source>
        <strain evidence="4 5">Kim37-2</strain>
    </source>
</reference>
<dbReference type="CDD" id="cd05827">
    <property type="entry name" value="Sortase_C"/>
    <property type="match status" value="1"/>
</dbReference>
<evidence type="ECO:0000256" key="2">
    <source>
        <dbReference type="SAM" id="MobiDB-lite"/>
    </source>
</evidence>
<keyword evidence="3" id="KW-1133">Transmembrane helix</keyword>
<dbReference type="EMBL" id="AP026798">
    <property type="protein sequence ID" value="BDR53589.1"/>
    <property type="molecule type" value="Genomic_DNA"/>
</dbReference>
<feature type="transmembrane region" description="Helical" evidence="3">
    <location>
        <begin position="59"/>
        <end position="79"/>
    </location>
</feature>
<dbReference type="Pfam" id="PF04203">
    <property type="entry name" value="Sortase"/>
    <property type="match status" value="1"/>
</dbReference>
<evidence type="ECO:0000256" key="3">
    <source>
        <dbReference type="SAM" id="Phobius"/>
    </source>
</evidence>
<keyword evidence="3" id="KW-0812">Transmembrane</keyword>
<gene>
    <name evidence="4" type="ORF">KIM372_14960</name>
</gene>
<name>A0ABN6SD84_9BIFI</name>
<proteinExistence type="predicted"/>
<evidence type="ECO:0000313" key="4">
    <source>
        <dbReference type="EMBL" id="BDR53589.1"/>
    </source>
</evidence>
<dbReference type="InterPro" id="IPR023365">
    <property type="entry name" value="Sortase_dom-sf"/>
</dbReference>